<evidence type="ECO:0000313" key="5">
    <source>
        <dbReference type="EMBL" id="PXW65011.1"/>
    </source>
</evidence>
<dbReference type="Proteomes" id="UP000248021">
    <property type="component" value="Unassembled WGS sequence"/>
</dbReference>
<accession>A0A2V3UI81</accession>
<organism evidence="5 6">
    <name type="scientific">Chelatococcus asaccharovorans</name>
    <dbReference type="NCBI Taxonomy" id="28210"/>
    <lineage>
        <taxon>Bacteria</taxon>
        <taxon>Pseudomonadati</taxon>
        <taxon>Pseudomonadota</taxon>
        <taxon>Alphaproteobacteria</taxon>
        <taxon>Hyphomicrobiales</taxon>
        <taxon>Chelatococcaceae</taxon>
        <taxon>Chelatococcus</taxon>
    </lineage>
</organism>
<dbReference type="GO" id="GO:0016491">
    <property type="term" value="F:oxidoreductase activity"/>
    <property type="evidence" value="ECO:0007669"/>
    <property type="project" value="UniProtKB-KW"/>
</dbReference>
<sequence length="345" mass="36729">MVSIGLIGAGRIASVHARHLRENHNARIVAIADPFAPGLAGLAAEHGARMAGSAEDIINDDGIDAVIVASSTDTHCPLMTAAAKKGKFVYCEKPLASSLAEAYAASIGLGEASEKVMVGFNRRFDRNHAAVQADLAAGRLGRVQTVQITSRGPNAIPSLAYLKVSGGLFFDKMIHFFDMVRWLTGEEPLDVVAFGSVIADPVFAEANDIDTGIVTLRMQSGALCQIENTRRAVYGYDDRVEILGTGGLIESSRITEGAVMRILDDKIMTEGLPKDPMIRMAPSYKASINAFVDFASGKLPRAMVPSINDGLRAQVIAAAADLSLRERRIVACDEITRTAGMAAMN</sequence>
<reference evidence="5 6" key="1">
    <citation type="submission" date="2018-05" db="EMBL/GenBank/DDBJ databases">
        <title>Genomic Encyclopedia of Type Strains, Phase IV (KMG-IV): sequencing the most valuable type-strain genomes for metagenomic binning, comparative biology and taxonomic classification.</title>
        <authorList>
            <person name="Goeker M."/>
        </authorList>
    </citation>
    <scope>NUCLEOTIDE SEQUENCE [LARGE SCALE GENOMIC DNA]</scope>
    <source>
        <strain evidence="5 6">DSM 6462</strain>
    </source>
</reference>
<dbReference type="Gene3D" id="3.30.360.10">
    <property type="entry name" value="Dihydrodipicolinate Reductase, domain 2"/>
    <property type="match status" value="1"/>
</dbReference>
<dbReference type="OrthoDB" id="9815825at2"/>
<dbReference type="SUPFAM" id="SSF55347">
    <property type="entry name" value="Glyceraldehyde-3-phosphate dehydrogenase-like, C-terminal domain"/>
    <property type="match status" value="1"/>
</dbReference>
<evidence type="ECO:0000256" key="2">
    <source>
        <dbReference type="ARBA" id="ARBA00023002"/>
    </source>
</evidence>
<feature type="domain" description="GFO/IDH/MocA-like oxidoreductase" evidence="4">
    <location>
        <begin position="130"/>
        <end position="249"/>
    </location>
</feature>
<dbReference type="SUPFAM" id="SSF51735">
    <property type="entry name" value="NAD(P)-binding Rossmann-fold domains"/>
    <property type="match status" value="1"/>
</dbReference>
<dbReference type="RefSeq" id="WP_110373022.1">
    <property type="nucleotide sequence ID" value="NZ_JAHBRY010000001.1"/>
</dbReference>
<evidence type="ECO:0000259" key="3">
    <source>
        <dbReference type="Pfam" id="PF01408"/>
    </source>
</evidence>
<evidence type="ECO:0000259" key="4">
    <source>
        <dbReference type="Pfam" id="PF22725"/>
    </source>
</evidence>
<evidence type="ECO:0000256" key="1">
    <source>
        <dbReference type="ARBA" id="ARBA00010928"/>
    </source>
</evidence>
<dbReference type="PANTHER" id="PTHR42840">
    <property type="entry name" value="NAD(P)-BINDING ROSSMANN-FOLD SUPERFAMILY PROTEIN-RELATED"/>
    <property type="match status" value="1"/>
</dbReference>
<proteinExistence type="inferred from homology"/>
<dbReference type="GO" id="GO:0000166">
    <property type="term" value="F:nucleotide binding"/>
    <property type="evidence" value="ECO:0007669"/>
    <property type="project" value="InterPro"/>
</dbReference>
<dbReference type="EMBL" id="QJJK01000001">
    <property type="protein sequence ID" value="PXW65011.1"/>
    <property type="molecule type" value="Genomic_DNA"/>
</dbReference>
<name>A0A2V3UI81_9HYPH</name>
<dbReference type="Pfam" id="PF22725">
    <property type="entry name" value="GFO_IDH_MocA_C3"/>
    <property type="match status" value="1"/>
</dbReference>
<dbReference type="Pfam" id="PF01408">
    <property type="entry name" value="GFO_IDH_MocA"/>
    <property type="match status" value="1"/>
</dbReference>
<comment type="caution">
    <text evidence="5">The sequence shown here is derived from an EMBL/GenBank/DDBJ whole genome shotgun (WGS) entry which is preliminary data.</text>
</comment>
<dbReference type="PANTHER" id="PTHR42840:SF3">
    <property type="entry name" value="BINDING ROSSMANN FOLD OXIDOREDUCTASE, PUTATIVE (AFU_ORTHOLOGUE AFUA_2G10240)-RELATED"/>
    <property type="match status" value="1"/>
</dbReference>
<dbReference type="InterPro" id="IPR000683">
    <property type="entry name" value="Gfo/Idh/MocA-like_OxRdtase_N"/>
</dbReference>
<keyword evidence="6" id="KW-1185">Reference proteome</keyword>
<dbReference type="InterPro" id="IPR055170">
    <property type="entry name" value="GFO_IDH_MocA-like_dom"/>
</dbReference>
<evidence type="ECO:0000313" key="6">
    <source>
        <dbReference type="Proteomes" id="UP000248021"/>
    </source>
</evidence>
<dbReference type="Gene3D" id="3.40.50.720">
    <property type="entry name" value="NAD(P)-binding Rossmann-like Domain"/>
    <property type="match status" value="1"/>
</dbReference>
<dbReference type="InterPro" id="IPR036291">
    <property type="entry name" value="NAD(P)-bd_dom_sf"/>
</dbReference>
<gene>
    <name evidence="5" type="ORF">C7450_101772</name>
</gene>
<feature type="domain" description="Gfo/Idh/MocA-like oxidoreductase N-terminal" evidence="3">
    <location>
        <begin position="3"/>
        <end position="120"/>
    </location>
</feature>
<dbReference type="AlphaFoldDB" id="A0A2V3UI81"/>
<protein>
    <submittedName>
        <fullName evidence="5">Myo-inositol 2-dehydrogenase/D-chiro-inositol 1-dehydrogenase</fullName>
    </submittedName>
</protein>
<comment type="similarity">
    <text evidence="1">Belongs to the Gfo/Idh/MocA family.</text>
</comment>
<keyword evidence="2" id="KW-0560">Oxidoreductase</keyword>